<evidence type="ECO:0000256" key="3">
    <source>
        <dbReference type="ARBA" id="ARBA00019211"/>
    </source>
</evidence>
<accession>U4VFK1</accession>
<dbReference type="Gene3D" id="2.40.128.260">
    <property type="entry name" value="Type IV secretion system, VirB10/TraB/TrbI"/>
    <property type="match status" value="1"/>
</dbReference>
<feature type="compositionally biased region" description="Low complexity" evidence="8">
    <location>
        <begin position="151"/>
        <end position="169"/>
    </location>
</feature>
<evidence type="ECO:0000256" key="9">
    <source>
        <dbReference type="SAM" id="Phobius"/>
    </source>
</evidence>
<evidence type="ECO:0000256" key="7">
    <source>
        <dbReference type="ARBA" id="ARBA00023136"/>
    </source>
</evidence>
<organism evidence="10 11">
    <name type="scientific">Brucella intermedia 229E</name>
    <dbReference type="NCBI Taxonomy" id="1337887"/>
    <lineage>
        <taxon>Bacteria</taxon>
        <taxon>Pseudomonadati</taxon>
        <taxon>Pseudomonadota</taxon>
        <taxon>Alphaproteobacteria</taxon>
        <taxon>Hyphomicrobiales</taxon>
        <taxon>Brucellaceae</taxon>
        <taxon>Brucella/Ochrobactrum group</taxon>
        <taxon>Brucella</taxon>
    </lineage>
</organism>
<dbReference type="GO" id="GO:0016020">
    <property type="term" value="C:membrane"/>
    <property type="evidence" value="ECO:0007669"/>
    <property type="project" value="UniProtKB-SubCell"/>
</dbReference>
<evidence type="ECO:0000256" key="6">
    <source>
        <dbReference type="ARBA" id="ARBA00023026"/>
    </source>
</evidence>
<dbReference type="CDD" id="cd16429">
    <property type="entry name" value="VirB10"/>
    <property type="match status" value="1"/>
</dbReference>
<feature type="transmembrane region" description="Helical" evidence="9">
    <location>
        <begin position="32"/>
        <end position="52"/>
    </location>
</feature>
<sequence length="413" mass="43786">MSGQAPSPQTDIAAQLRLRPEPPRVTRLSRKVLIGAGGAACIAIAGALLWALDTSRRGNQSATELYNVDNKTPADGLAGLPKDYTNIPKLGPALPGDLGRPILRAQEQGKPVAAPNIQTPRVDPEEQRRLAEIEAARLAKLFTDSRGGERTTGNQQAASTTATTATGSGIDPAIGLPLGGAETPPLDSGSAENMQDRKLAFVNSEADRRTVSADRVQEKASPYIVQAGTVIAAALITGIKSDLPGQITAQVTEHVYDSPTGSHLLIPQGSRLIGQYDSQVAFGQSRVLLVWNRLIMPDGTSIVLERLQGADPQGFSGLEDGVDHHWGGQLFKAAALSTLLGIGTEIGSSDDENEIAKAIRESAQDTASNVGQQIVRRQLNIQPTLTIRPGFPIRIIVQRDLLMQPWGAAKEPT</sequence>
<comment type="similarity">
    <text evidence="2">Belongs to the TrbI/VirB10 family.</text>
</comment>
<evidence type="ECO:0000313" key="11">
    <source>
        <dbReference type="Proteomes" id="UP000016842"/>
    </source>
</evidence>
<evidence type="ECO:0000256" key="4">
    <source>
        <dbReference type="ARBA" id="ARBA00022692"/>
    </source>
</evidence>
<dbReference type="PATRIC" id="fig|1337887.3.peg.2904"/>
<name>U4VFK1_9HYPH</name>
<gene>
    <name evidence="10" type="ORF">Q644_20970</name>
</gene>
<dbReference type="InterPro" id="IPR042217">
    <property type="entry name" value="T4SS_VirB10/TrbI"/>
</dbReference>
<keyword evidence="5 9" id="KW-1133">Transmembrane helix</keyword>
<dbReference type="AlphaFoldDB" id="U4VFK1"/>
<comment type="caution">
    <text evidence="10">The sequence shown here is derived from an EMBL/GenBank/DDBJ whole genome shotgun (WGS) entry which is preliminary data.</text>
</comment>
<dbReference type="EMBL" id="ASXJ01000154">
    <property type="protein sequence ID" value="ERM01551.1"/>
    <property type="molecule type" value="Genomic_DNA"/>
</dbReference>
<feature type="region of interest" description="Disordered" evidence="8">
    <location>
        <begin position="1"/>
        <end position="20"/>
    </location>
</feature>
<keyword evidence="6" id="KW-0843">Virulence</keyword>
<evidence type="ECO:0000256" key="1">
    <source>
        <dbReference type="ARBA" id="ARBA00004167"/>
    </source>
</evidence>
<keyword evidence="7 9" id="KW-0472">Membrane</keyword>
<dbReference type="InterPro" id="IPR005498">
    <property type="entry name" value="T4SS_VirB10/TraB/TrbI"/>
</dbReference>
<evidence type="ECO:0000256" key="8">
    <source>
        <dbReference type="SAM" id="MobiDB-lite"/>
    </source>
</evidence>
<reference evidence="10 11" key="1">
    <citation type="journal article" date="2014" name="FEMS Microbiol. Lett.">
        <title>Genome sequencing analysis reveals virulence-related gene content of Ochrobactrum intermedium strain 229E, a urease-positive strain isolated from the human gastric niche.</title>
        <authorList>
            <person name="Kulkarni G.J."/>
            <person name="Shetty S."/>
            <person name="Dharne M.S."/>
            <person name="Shouche Y.S."/>
        </authorList>
    </citation>
    <scope>NUCLEOTIDE SEQUENCE [LARGE SCALE GENOMIC DNA]</scope>
    <source>
        <strain evidence="10 11">229E</strain>
    </source>
</reference>
<keyword evidence="4 9" id="KW-0812">Transmembrane</keyword>
<evidence type="ECO:0000256" key="5">
    <source>
        <dbReference type="ARBA" id="ARBA00022989"/>
    </source>
</evidence>
<proteinExistence type="inferred from homology"/>
<feature type="region of interest" description="Disordered" evidence="8">
    <location>
        <begin position="141"/>
        <end position="191"/>
    </location>
</feature>
<feature type="compositionally biased region" description="Polar residues" evidence="8">
    <location>
        <begin position="1"/>
        <end position="12"/>
    </location>
</feature>
<evidence type="ECO:0000256" key="2">
    <source>
        <dbReference type="ARBA" id="ARBA00010265"/>
    </source>
</evidence>
<protein>
    <recommendedName>
        <fullName evidence="3">Type IV secretion system protein virB10</fullName>
    </recommendedName>
</protein>
<evidence type="ECO:0000313" key="10">
    <source>
        <dbReference type="EMBL" id="ERM01551.1"/>
    </source>
</evidence>
<comment type="subcellular location">
    <subcellularLocation>
        <location evidence="1">Membrane</location>
        <topology evidence="1">Single-pass membrane protein</topology>
    </subcellularLocation>
</comment>
<dbReference type="Proteomes" id="UP000016842">
    <property type="component" value="Unassembled WGS sequence"/>
</dbReference>
<dbReference type="Pfam" id="PF03743">
    <property type="entry name" value="TrbI"/>
    <property type="match status" value="1"/>
</dbReference>